<sequence>MSYLRVLPFLIVLAVVLASGLRPEPVPQLFDQQDKLHHLLGFAALAFTLRLAFARLSFLWGFGFTVAAALLIELTQGLLPHRMASRWDMLANVLGVLLGWGCSLLVQSWLRLRAEQPLTE</sequence>
<reference evidence="3 4" key="1">
    <citation type="submission" date="2018-01" db="EMBL/GenBank/DDBJ databases">
        <title>Denitrification phenotypes of diverse strains of Pseudomonas stutzeri.</title>
        <authorList>
            <person name="Milligan D.A."/>
            <person name="Bergaust L."/>
            <person name="Bakken L.R."/>
            <person name="Frostegard A."/>
        </authorList>
    </citation>
    <scope>NUCLEOTIDE SEQUENCE [LARGE SCALE GENOMIC DNA]</scope>
    <source>
        <strain evidence="3 4">DSM 50238</strain>
    </source>
</reference>
<comment type="caution">
    <text evidence="3">The sequence shown here is derived from an EMBL/GenBank/DDBJ whole genome shotgun (WGS) entry which is preliminary data.</text>
</comment>
<dbReference type="RefSeq" id="WP_008567617.1">
    <property type="nucleotide sequence ID" value="NZ_CP065721.1"/>
</dbReference>
<dbReference type="PANTHER" id="PTHR28008">
    <property type="entry name" value="DOMAIN PROTEIN, PUTATIVE (AFU_ORTHOLOGUE AFUA_3G10980)-RELATED"/>
    <property type="match status" value="1"/>
</dbReference>
<feature type="transmembrane region" description="Helical" evidence="1">
    <location>
        <begin position="39"/>
        <end position="72"/>
    </location>
</feature>
<dbReference type="PANTHER" id="PTHR28008:SF1">
    <property type="entry name" value="DOMAIN PROTEIN, PUTATIVE (AFU_ORTHOLOGUE AFUA_3G10980)-RELATED"/>
    <property type="match status" value="1"/>
</dbReference>
<dbReference type="InterPro" id="IPR006976">
    <property type="entry name" value="VanZ-like"/>
</dbReference>
<dbReference type="Proteomes" id="UP000235881">
    <property type="component" value="Unassembled WGS sequence"/>
</dbReference>
<name>A0A8E2QD18_9GAMM</name>
<evidence type="ECO:0000313" key="4">
    <source>
        <dbReference type="Proteomes" id="UP000235881"/>
    </source>
</evidence>
<evidence type="ECO:0000259" key="2">
    <source>
        <dbReference type="Pfam" id="PF04892"/>
    </source>
</evidence>
<protein>
    <submittedName>
        <fullName evidence="3">VanZ family protein</fullName>
    </submittedName>
</protein>
<evidence type="ECO:0000313" key="3">
    <source>
        <dbReference type="EMBL" id="PNF76126.1"/>
    </source>
</evidence>
<accession>A0A8E2QD18</accession>
<keyword evidence="1" id="KW-0812">Transmembrane</keyword>
<feature type="transmembrane region" description="Helical" evidence="1">
    <location>
        <begin position="93"/>
        <end position="110"/>
    </location>
</feature>
<organism evidence="3 4">
    <name type="scientific">Stutzerimonas degradans</name>
    <dbReference type="NCBI Taxonomy" id="2968968"/>
    <lineage>
        <taxon>Bacteria</taxon>
        <taxon>Pseudomonadati</taxon>
        <taxon>Pseudomonadota</taxon>
        <taxon>Gammaproteobacteria</taxon>
        <taxon>Pseudomonadales</taxon>
        <taxon>Pseudomonadaceae</taxon>
        <taxon>Stutzerimonas</taxon>
    </lineage>
</organism>
<gene>
    <name evidence="3" type="ORF">CXK95_11965</name>
</gene>
<dbReference type="Pfam" id="PF04892">
    <property type="entry name" value="VanZ"/>
    <property type="match status" value="1"/>
</dbReference>
<dbReference type="EMBL" id="POUK01000004">
    <property type="protein sequence ID" value="PNF76126.1"/>
    <property type="molecule type" value="Genomic_DNA"/>
</dbReference>
<proteinExistence type="predicted"/>
<feature type="domain" description="VanZ-like" evidence="2">
    <location>
        <begin position="36"/>
        <end position="106"/>
    </location>
</feature>
<keyword evidence="1" id="KW-1133">Transmembrane helix</keyword>
<keyword evidence="4" id="KW-1185">Reference proteome</keyword>
<evidence type="ECO:0000256" key="1">
    <source>
        <dbReference type="SAM" id="Phobius"/>
    </source>
</evidence>
<dbReference type="AlphaFoldDB" id="A0A8E2QD18"/>
<keyword evidence="1" id="KW-0472">Membrane</keyword>